<dbReference type="AlphaFoldDB" id="A0A078ADI3"/>
<reference evidence="3 4" key="1">
    <citation type="submission" date="2014-06" db="EMBL/GenBank/DDBJ databases">
        <authorList>
            <person name="Swart Estienne"/>
        </authorList>
    </citation>
    <scope>NUCLEOTIDE SEQUENCE [LARGE SCALE GENOMIC DNA]</scope>
    <source>
        <strain evidence="3 4">130c</strain>
    </source>
</reference>
<organism evidence="3 4">
    <name type="scientific">Stylonychia lemnae</name>
    <name type="common">Ciliate</name>
    <dbReference type="NCBI Taxonomy" id="5949"/>
    <lineage>
        <taxon>Eukaryota</taxon>
        <taxon>Sar</taxon>
        <taxon>Alveolata</taxon>
        <taxon>Ciliophora</taxon>
        <taxon>Intramacronucleata</taxon>
        <taxon>Spirotrichea</taxon>
        <taxon>Stichotrichia</taxon>
        <taxon>Sporadotrichida</taxon>
        <taxon>Oxytrichidae</taxon>
        <taxon>Stylonychinae</taxon>
        <taxon>Stylonychia</taxon>
    </lineage>
</organism>
<feature type="compositionally biased region" description="Basic and acidic residues" evidence="1">
    <location>
        <begin position="1"/>
        <end position="24"/>
    </location>
</feature>
<evidence type="ECO:0000256" key="2">
    <source>
        <dbReference type="SAM" id="Phobius"/>
    </source>
</evidence>
<evidence type="ECO:0000313" key="3">
    <source>
        <dbReference type="EMBL" id="CDW79881.1"/>
    </source>
</evidence>
<feature type="region of interest" description="Disordered" evidence="1">
    <location>
        <begin position="1"/>
        <end position="36"/>
    </location>
</feature>
<sequence length="502" mass="59039">MKDQFDNQQRDNDQWSDFHFEDSSRNNPFDNENQTSNPSTLITRADFMSHIQIPISNINRVIIPSNSVGNSFKRTCYDREILKDMITEEEFKKVVDELCKIAQKCYSQKRVLDNSKMAPIISQLYFLSFALITSFTFLIYYGTIWQWTVLLIAGIVALIAGIIIVVVIMLKYLITEKEFPTFEEMVKNSLDEYFSHINKQFMKRGLWWRAMPGHYWVELRIDQTLKEDLQKIENLHAIPNLAQQQTLKYSIMFKHDLNAKQQQSRQPNNMLGQKRRNQIIYYQDMTEQSNNVPGQKGNEPPVLDLEKSDSPRVKLPIVHENNNFSNSYLFNNSFNKLNPTQQQLDNIQIENLEDTKKGLLFGQLKKNNDTESQDFTMFQQVKMDDSPLDTRRTAKNKFNKSSQALVYKPTFDPQEETISNGNQRQQTNDFLQIHADEKTRLANSRREHLSSQSHQFSQQNINLAFKPRQSKASRKKAQIYNLTDEHYKIFEKEKDKTKHGWN</sequence>
<feature type="compositionally biased region" description="Polar residues" evidence="1">
    <location>
        <begin position="25"/>
        <end position="36"/>
    </location>
</feature>
<accession>A0A078ADI3</accession>
<evidence type="ECO:0008006" key="5">
    <source>
        <dbReference type="Google" id="ProtNLM"/>
    </source>
</evidence>
<feature type="transmembrane region" description="Helical" evidence="2">
    <location>
        <begin position="124"/>
        <end position="141"/>
    </location>
</feature>
<protein>
    <recommendedName>
        <fullName evidence="5">Transmembrane protein</fullName>
    </recommendedName>
</protein>
<name>A0A078ADI3_STYLE</name>
<dbReference type="Proteomes" id="UP000039865">
    <property type="component" value="Unassembled WGS sequence"/>
</dbReference>
<evidence type="ECO:0000313" key="4">
    <source>
        <dbReference type="Proteomes" id="UP000039865"/>
    </source>
</evidence>
<keyword evidence="2" id="KW-0472">Membrane</keyword>
<feature type="transmembrane region" description="Helical" evidence="2">
    <location>
        <begin position="147"/>
        <end position="170"/>
    </location>
</feature>
<dbReference type="InParanoid" id="A0A078ADI3"/>
<keyword evidence="2" id="KW-0812">Transmembrane</keyword>
<dbReference type="EMBL" id="CCKQ01008425">
    <property type="protein sequence ID" value="CDW79881.1"/>
    <property type="molecule type" value="Genomic_DNA"/>
</dbReference>
<gene>
    <name evidence="3" type="primary">Contig17114.g18232</name>
    <name evidence="3" type="ORF">STYLEM_8873</name>
</gene>
<proteinExistence type="predicted"/>
<evidence type="ECO:0000256" key="1">
    <source>
        <dbReference type="SAM" id="MobiDB-lite"/>
    </source>
</evidence>
<keyword evidence="4" id="KW-1185">Reference proteome</keyword>
<keyword evidence="2" id="KW-1133">Transmembrane helix</keyword>